<dbReference type="Gene3D" id="3.40.309.10">
    <property type="entry name" value="Aldehyde Dehydrogenase, Chain A, domain 2"/>
    <property type="match status" value="1"/>
</dbReference>
<dbReference type="PIRSF" id="PIRSF036492">
    <property type="entry name" value="ALDH"/>
    <property type="match status" value="1"/>
</dbReference>
<feature type="domain" description="Aldehyde dehydrogenase" evidence="8">
    <location>
        <begin position="9"/>
        <end position="432"/>
    </location>
</feature>
<proteinExistence type="inferred from homology"/>
<dbReference type="CDD" id="cd07087">
    <property type="entry name" value="ALDH_F3-13-14_CALDH-like"/>
    <property type="match status" value="1"/>
</dbReference>
<evidence type="ECO:0000256" key="3">
    <source>
        <dbReference type="ARBA" id="ARBA00023027"/>
    </source>
</evidence>
<dbReference type="InterPro" id="IPR012394">
    <property type="entry name" value="Aldehyde_DH_NAD(P)"/>
</dbReference>
<feature type="active site" evidence="5 6">
    <location>
        <position position="214"/>
    </location>
</feature>
<dbReference type="GO" id="GO:0005737">
    <property type="term" value="C:cytoplasm"/>
    <property type="evidence" value="ECO:0007669"/>
    <property type="project" value="TreeGrafter"/>
</dbReference>
<reference evidence="9 10" key="1">
    <citation type="submission" date="2017-06" db="EMBL/GenBank/DDBJ databases">
        <title>Genome sequencing of cyanobaciteial culture collection at National Institute for Environmental Studies (NIES).</title>
        <authorList>
            <person name="Hirose Y."/>
            <person name="Shimura Y."/>
            <person name="Fujisawa T."/>
            <person name="Nakamura Y."/>
            <person name="Kawachi M."/>
        </authorList>
    </citation>
    <scope>NUCLEOTIDE SEQUENCE [LARGE SCALE GENOMIC DNA]</scope>
    <source>
        <strain evidence="9 10">NIES-21</strain>
    </source>
</reference>
<dbReference type="PANTHER" id="PTHR43570">
    <property type="entry name" value="ALDEHYDE DEHYDROGENASE"/>
    <property type="match status" value="1"/>
</dbReference>
<keyword evidence="2 4" id="KW-0560">Oxidoreductase</keyword>
<dbReference type="EMBL" id="AP018174">
    <property type="protein sequence ID" value="BAY14828.1"/>
    <property type="molecule type" value="Genomic_DNA"/>
</dbReference>
<evidence type="ECO:0000256" key="4">
    <source>
        <dbReference type="PIRNR" id="PIRNR036492"/>
    </source>
</evidence>
<dbReference type="Gene3D" id="3.40.605.10">
    <property type="entry name" value="Aldehyde Dehydrogenase, Chain A, domain 1"/>
    <property type="match status" value="1"/>
</dbReference>
<evidence type="ECO:0000259" key="8">
    <source>
        <dbReference type="Pfam" id="PF00171"/>
    </source>
</evidence>
<dbReference type="Pfam" id="PF00171">
    <property type="entry name" value="Aldedh"/>
    <property type="match status" value="1"/>
</dbReference>
<dbReference type="FunFam" id="3.40.309.10:FF:000003">
    <property type="entry name" value="Aldehyde dehydrogenase"/>
    <property type="match status" value="1"/>
</dbReference>
<dbReference type="InterPro" id="IPR016161">
    <property type="entry name" value="Ald_DH/histidinol_DH"/>
</dbReference>
<evidence type="ECO:0000256" key="2">
    <source>
        <dbReference type="ARBA" id="ARBA00023002"/>
    </source>
</evidence>
<feature type="active site" evidence="5">
    <location>
        <position position="248"/>
    </location>
</feature>
<dbReference type="PROSITE" id="PS00687">
    <property type="entry name" value="ALDEHYDE_DEHYDR_GLU"/>
    <property type="match status" value="1"/>
</dbReference>
<dbReference type="InterPro" id="IPR029510">
    <property type="entry name" value="Ald_DH_CS_GLU"/>
</dbReference>
<dbReference type="FunFam" id="3.40.605.10:FF:000004">
    <property type="entry name" value="Aldehyde dehydrogenase"/>
    <property type="match status" value="1"/>
</dbReference>
<evidence type="ECO:0000256" key="1">
    <source>
        <dbReference type="ARBA" id="ARBA00009986"/>
    </source>
</evidence>
<dbReference type="AlphaFoldDB" id="A0A1Z4GBV8"/>
<sequence length="461" mass="51080">MITTELSKITELIHKQREFFQTGKTKDIGFRLEKLRTLKQAIVENETAIAQALQADFHKPDFESYATEISVTKEIDYAIKHLHSWAKPQKAEVPIEFFSYSAKIYAEPLGVVLIIGPWNYPFNLIIAPLVGAIAAGNCSILKPSEIAPATSSLLAQMMAKYCEPEFITVVEGGVEASQKLLAEKFDHIFFTGGTAVGKIVMEAAAKHLTPVTLELGGKSPCIVDADINLEHTIRRITWGKFINAGQTCVAPDYLLVDKKIKPDLINGLKKSITEFYGDNPQNSSDYARIISQKHCERLIKLLDKGEIVVGGESQLEERYIAPTIIDQVSLTDPVMQEEIFGPILPVIEYTDIKEAIALINSKPKPLALYLFSQNKNLQQRVLQETSSGGVCLNDTVLHVGVSSLPFGGVGDSGIGNYHGKAGFDTFSHHKSVLRNSFWLDLKWRYAPYQGKLAFLKRLIGS</sequence>
<protein>
    <recommendedName>
        <fullName evidence="4">Aldehyde dehydrogenase</fullName>
    </recommendedName>
</protein>
<dbReference type="GO" id="GO:0006081">
    <property type="term" value="P:aldehyde metabolic process"/>
    <property type="evidence" value="ECO:0007669"/>
    <property type="project" value="InterPro"/>
</dbReference>
<dbReference type="Proteomes" id="UP000218287">
    <property type="component" value="Chromosome"/>
</dbReference>
<dbReference type="GO" id="GO:0004029">
    <property type="term" value="F:aldehyde dehydrogenase (NAD+) activity"/>
    <property type="evidence" value="ECO:0007669"/>
    <property type="project" value="TreeGrafter"/>
</dbReference>
<dbReference type="PROSITE" id="PS00070">
    <property type="entry name" value="ALDEHYDE_DEHYDR_CYS"/>
    <property type="match status" value="1"/>
</dbReference>
<dbReference type="InterPro" id="IPR016163">
    <property type="entry name" value="Ald_DH_C"/>
</dbReference>
<evidence type="ECO:0000256" key="5">
    <source>
        <dbReference type="PIRSR" id="PIRSR036492-1"/>
    </source>
</evidence>
<keyword evidence="3" id="KW-0520">NAD</keyword>
<comment type="similarity">
    <text evidence="1 4 7">Belongs to the aldehyde dehydrogenase family.</text>
</comment>
<dbReference type="InterPro" id="IPR016162">
    <property type="entry name" value="Ald_DH_N"/>
</dbReference>
<evidence type="ECO:0000313" key="9">
    <source>
        <dbReference type="EMBL" id="BAY14828.1"/>
    </source>
</evidence>
<gene>
    <name evidence="9" type="ORF">NIES21_06120</name>
</gene>
<evidence type="ECO:0000256" key="6">
    <source>
        <dbReference type="PROSITE-ProRule" id="PRU10007"/>
    </source>
</evidence>
<dbReference type="InterPro" id="IPR016160">
    <property type="entry name" value="Ald_DH_CS_CYS"/>
</dbReference>
<keyword evidence="10" id="KW-1185">Reference proteome</keyword>
<organism evidence="9 10">
    <name type="scientific">Anabaenopsis circularis NIES-21</name>
    <dbReference type="NCBI Taxonomy" id="1085406"/>
    <lineage>
        <taxon>Bacteria</taxon>
        <taxon>Bacillati</taxon>
        <taxon>Cyanobacteriota</taxon>
        <taxon>Cyanophyceae</taxon>
        <taxon>Nostocales</taxon>
        <taxon>Nodulariaceae</taxon>
        <taxon>Anabaenopsis</taxon>
    </lineage>
</organism>
<dbReference type="SUPFAM" id="SSF53720">
    <property type="entry name" value="ALDH-like"/>
    <property type="match status" value="1"/>
</dbReference>
<name>A0A1Z4GBV8_9CYAN</name>
<evidence type="ECO:0000256" key="7">
    <source>
        <dbReference type="RuleBase" id="RU003345"/>
    </source>
</evidence>
<accession>A0A1Z4GBV8</accession>
<dbReference type="PANTHER" id="PTHR43570:SF16">
    <property type="entry name" value="ALDEHYDE DEHYDROGENASE TYPE III, ISOFORM Q"/>
    <property type="match status" value="1"/>
</dbReference>
<dbReference type="OrthoDB" id="9762913at2"/>
<evidence type="ECO:0000313" key="10">
    <source>
        <dbReference type="Proteomes" id="UP000218287"/>
    </source>
</evidence>
<dbReference type="InterPro" id="IPR015590">
    <property type="entry name" value="Aldehyde_DH_dom"/>
</dbReference>